<evidence type="ECO:0000256" key="3">
    <source>
        <dbReference type="ARBA" id="ARBA00034247"/>
    </source>
</evidence>
<dbReference type="Pfam" id="PF00990">
    <property type="entry name" value="GGDEF"/>
    <property type="match status" value="1"/>
</dbReference>
<keyword evidence="8" id="KW-1185">Reference proteome</keyword>
<dbReference type="PANTHER" id="PTHR45138:SF9">
    <property type="entry name" value="DIGUANYLATE CYCLASE DGCM-RELATED"/>
    <property type="match status" value="1"/>
</dbReference>
<dbReference type="GeneID" id="99694507"/>
<dbReference type="RefSeq" id="WP_013464170.1">
    <property type="nucleotide sequence ID" value="NZ_BJXY01000026.1"/>
</dbReference>
<dbReference type="Proteomes" id="UP001161408">
    <property type="component" value="Unassembled WGS sequence"/>
</dbReference>
<evidence type="ECO:0000313" key="7">
    <source>
        <dbReference type="EMBL" id="GLQ04717.1"/>
    </source>
</evidence>
<feature type="transmembrane region" description="Helical" evidence="4">
    <location>
        <begin position="148"/>
        <end position="174"/>
    </location>
</feature>
<keyword evidence="4" id="KW-1133">Transmembrane helix</keyword>
<comment type="cofactor">
    <cofactor evidence="1">
        <name>Mg(2+)</name>
        <dbReference type="ChEBI" id="CHEBI:18420"/>
    </cofactor>
</comment>
<reference evidence="7" key="2">
    <citation type="submission" date="2023-01" db="EMBL/GenBank/DDBJ databases">
        <title>Draft genome sequence of Pseudoalteromonas tetraodonis strain NBRC 103034.</title>
        <authorList>
            <person name="Sun Q."/>
            <person name="Mori K."/>
        </authorList>
    </citation>
    <scope>NUCLEOTIDE SEQUENCE</scope>
    <source>
        <strain evidence="7">NBRC 103034</strain>
    </source>
</reference>
<proteinExistence type="predicted"/>
<sequence>MFASYRSPNSLSKKMMRVIFSIYLFVTCLITSMQFLTEYLKTQDSISYELKQLQETVQGPVSTSLWQYDQTQLGVLVDGLVKMPVIEGVDVFDKHGNSMISKRSYTQASLPLSIFETKSELYWTLNGTRVFLGTLVLYSSSEVVLDRVLFGFFLIAITAMIKLSILFGLFIWAFDRYLARPLKELMQQVNEVQSSKNTRKRINLSHIENNELSQLQDHMNTMLFSMERDRERLLEDEKSKRDWLEEAVTKRTKDLQVLNEKLKTLATRDSLTGTLNRGSFFDTANHLLELSQRQKLPASFILIDLDYFKNINDTYGHFVGDKVLIHFTDTVQSMIRESDLIGRVGGEEFALFLPNTGLDNSFKLANKIRKAVVDSTLEVDGETVIYTVSIGVASSELKDCSVTELFKVADLKLYCAKDKGRDRVEK</sequence>
<dbReference type="GO" id="GO:0043709">
    <property type="term" value="P:cell adhesion involved in single-species biofilm formation"/>
    <property type="evidence" value="ECO:0007669"/>
    <property type="project" value="TreeGrafter"/>
</dbReference>
<dbReference type="EC" id="2.7.7.65" evidence="2"/>
<dbReference type="EMBL" id="BSNE01000028">
    <property type="protein sequence ID" value="GLQ04717.1"/>
    <property type="molecule type" value="Genomic_DNA"/>
</dbReference>
<dbReference type="FunFam" id="3.30.70.270:FF:000001">
    <property type="entry name" value="Diguanylate cyclase domain protein"/>
    <property type="match status" value="1"/>
</dbReference>
<feature type="transmembrane region" description="Helical" evidence="4">
    <location>
        <begin position="20"/>
        <end position="37"/>
    </location>
</feature>
<dbReference type="AlphaFoldDB" id="A0AA37S540"/>
<dbReference type="InterPro" id="IPR000160">
    <property type="entry name" value="GGDEF_dom"/>
</dbReference>
<dbReference type="PROSITE" id="PS50887">
    <property type="entry name" value="GGDEF"/>
    <property type="match status" value="1"/>
</dbReference>
<dbReference type="GO" id="GO:0005886">
    <property type="term" value="C:plasma membrane"/>
    <property type="evidence" value="ECO:0007669"/>
    <property type="project" value="TreeGrafter"/>
</dbReference>
<dbReference type="Gene3D" id="6.10.340.10">
    <property type="match status" value="1"/>
</dbReference>
<comment type="caution">
    <text evidence="7">The sequence shown here is derived from an EMBL/GenBank/DDBJ whole genome shotgun (WGS) entry which is preliminary data.</text>
</comment>
<dbReference type="SMART" id="SM00267">
    <property type="entry name" value="GGDEF"/>
    <property type="match status" value="1"/>
</dbReference>
<dbReference type="CDD" id="cd01949">
    <property type="entry name" value="GGDEF"/>
    <property type="match status" value="1"/>
</dbReference>
<dbReference type="SUPFAM" id="SSF55073">
    <property type="entry name" value="Nucleotide cyclase"/>
    <property type="match status" value="1"/>
</dbReference>
<name>A0AA37S540_9GAMM</name>
<dbReference type="GO" id="GO:1902201">
    <property type="term" value="P:negative regulation of bacterial-type flagellum-dependent cell motility"/>
    <property type="evidence" value="ECO:0007669"/>
    <property type="project" value="TreeGrafter"/>
</dbReference>
<dbReference type="Gene3D" id="3.30.70.270">
    <property type="match status" value="1"/>
</dbReference>
<organism evidence="7 8">
    <name type="scientific">Pseudoalteromonas tetraodonis GFC</name>
    <dbReference type="NCBI Taxonomy" id="1315271"/>
    <lineage>
        <taxon>Bacteria</taxon>
        <taxon>Pseudomonadati</taxon>
        <taxon>Pseudomonadota</taxon>
        <taxon>Gammaproteobacteria</taxon>
        <taxon>Alteromonadales</taxon>
        <taxon>Pseudoalteromonadaceae</taxon>
        <taxon>Pseudoalteromonas</taxon>
    </lineage>
</organism>
<dbReference type="InterPro" id="IPR043128">
    <property type="entry name" value="Rev_trsase/Diguanyl_cyclase"/>
</dbReference>
<protein>
    <recommendedName>
        <fullName evidence="2">diguanylate cyclase</fullName>
        <ecNumber evidence="2">2.7.7.65</ecNumber>
    </recommendedName>
</protein>
<dbReference type="NCBIfam" id="TIGR00254">
    <property type="entry name" value="GGDEF"/>
    <property type="match status" value="1"/>
</dbReference>
<feature type="domain" description="GGDEF" evidence="6">
    <location>
        <begin position="296"/>
        <end position="426"/>
    </location>
</feature>
<keyword evidence="4" id="KW-0812">Transmembrane</keyword>
<dbReference type="InterPro" id="IPR003660">
    <property type="entry name" value="HAMP_dom"/>
</dbReference>
<evidence type="ECO:0000256" key="4">
    <source>
        <dbReference type="SAM" id="Phobius"/>
    </source>
</evidence>
<feature type="domain" description="HAMP" evidence="5">
    <location>
        <begin position="176"/>
        <end position="231"/>
    </location>
</feature>
<evidence type="ECO:0000256" key="1">
    <source>
        <dbReference type="ARBA" id="ARBA00001946"/>
    </source>
</evidence>
<keyword evidence="4" id="KW-0472">Membrane</keyword>
<dbReference type="InterPro" id="IPR050469">
    <property type="entry name" value="Diguanylate_Cyclase"/>
</dbReference>
<dbReference type="GO" id="GO:0007165">
    <property type="term" value="P:signal transduction"/>
    <property type="evidence" value="ECO:0007669"/>
    <property type="project" value="InterPro"/>
</dbReference>
<accession>A0AA37S540</accession>
<reference evidence="7" key="1">
    <citation type="journal article" date="2014" name="Int. J. Syst. Evol. Microbiol.">
        <title>Complete genome sequence of Corynebacterium casei LMG S-19264T (=DSM 44701T), isolated from a smear-ripened cheese.</title>
        <authorList>
            <consortium name="US DOE Joint Genome Institute (JGI-PGF)"/>
            <person name="Walter F."/>
            <person name="Albersmeier A."/>
            <person name="Kalinowski J."/>
            <person name="Ruckert C."/>
        </authorList>
    </citation>
    <scope>NUCLEOTIDE SEQUENCE</scope>
    <source>
        <strain evidence="7">NBRC 103034</strain>
    </source>
</reference>
<gene>
    <name evidence="7" type="ORF">GCM10007914_35980</name>
</gene>
<evidence type="ECO:0000259" key="6">
    <source>
        <dbReference type="PROSITE" id="PS50887"/>
    </source>
</evidence>
<evidence type="ECO:0000256" key="2">
    <source>
        <dbReference type="ARBA" id="ARBA00012528"/>
    </source>
</evidence>
<dbReference type="PANTHER" id="PTHR45138">
    <property type="entry name" value="REGULATORY COMPONENTS OF SENSORY TRANSDUCTION SYSTEM"/>
    <property type="match status" value="1"/>
</dbReference>
<dbReference type="PROSITE" id="PS50885">
    <property type="entry name" value="HAMP"/>
    <property type="match status" value="1"/>
</dbReference>
<evidence type="ECO:0000313" key="8">
    <source>
        <dbReference type="Proteomes" id="UP001161408"/>
    </source>
</evidence>
<dbReference type="InterPro" id="IPR029787">
    <property type="entry name" value="Nucleotide_cyclase"/>
</dbReference>
<evidence type="ECO:0000259" key="5">
    <source>
        <dbReference type="PROSITE" id="PS50885"/>
    </source>
</evidence>
<comment type="catalytic activity">
    <reaction evidence="3">
        <text>2 GTP = 3',3'-c-di-GMP + 2 diphosphate</text>
        <dbReference type="Rhea" id="RHEA:24898"/>
        <dbReference type="ChEBI" id="CHEBI:33019"/>
        <dbReference type="ChEBI" id="CHEBI:37565"/>
        <dbReference type="ChEBI" id="CHEBI:58805"/>
        <dbReference type="EC" id="2.7.7.65"/>
    </reaction>
</comment>
<dbReference type="GO" id="GO:0052621">
    <property type="term" value="F:diguanylate cyclase activity"/>
    <property type="evidence" value="ECO:0007669"/>
    <property type="project" value="UniProtKB-EC"/>
</dbReference>